<feature type="compositionally biased region" description="Low complexity" evidence="1">
    <location>
        <begin position="857"/>
        <end position="870"/>
    </location>
</feature>
<feature type="compositionally biased region" description="Basic residues" evidence="1">
    <location>
        <begin position="225"/>
        <end position="234"/>
    </location>
</feature>
<gene>
    <name evidence="2" type="primary">PLEST008768</name>
    <name evidence="2" type="ORF">PLESTB_000719900</name>
</gene>
<feature type="region of interest" description="Disordered" evidence="1">
    <location>
        <begin position="131"/>
        <end position="165"/>
    </location>
</feature>
<reference evidence="2 3" key="1">
    <citation type="journal article" date="2023" name="Commun. Biol.">
        <title>Reorganization of the ancestral sex-determining regions during the evolution of trioecy in Pleodorina starrii.</title>
        <authorList>
            <person name="Takahashi K."/>
            <person name="Suzuki S."/>
            <person name="Kawai-Toyooka H."/>
            <person name="Yamamoto K."/>
            <person name="Hamaji T."/>
            <person name="Ootsuki R."/>
            <person name="Yamaguchi H."/>
            <person name="Kawachi M."/>
            <person name="Higashiyama T."/>
            <person name="Nozaki H."/>
        </authorList>
    </citation>
    <scope>NUCLEOTIDE SEQUENCE [LARGE SCALE GENOMIC DNA]</scope>
    <source>
        <strain evidence="2 3">NIES-4479</strain>
    </source>
</reference>
<feature type="compositionally biased region" description="Low complexity" evidence="1">
    <location>
        <begin position="235"/>
        <end position="247"/>
    </location>
</feature>
<proteinExistence type="predicted"/>
<feature type="region of interest" description="Disordered" evidence="1">
    <location>
        <begin position="1072"/>
        <end position="1132"/>
    </location>
</feature>
<feature type="region of interest" description="Disordered" evidence="1">
    <location>
        <begin position="818"/>
        <end position="870"/>
    </location>
</feature>
<organism evidence="2 3">
    <name type="scientific">Pleodorina starrii</name>
    <dbReference type="NCBI Taxonomy" id="330485"/>
    <lineage>
        <taxon>Eukaryota</taxon>
        <taxon>Viridiplantae</taxon>
        <taxon>Chlorophyta</taxon>
        <taxon>core chlorophytes</taxon>
        <taxon>Chlorophyceae</taxon>
        <taxon>CS clade</taxon>
        <taxon>Chlamydomonadales</taxon>
        <taxon>Volvocaceae</taxon>
        <taxon>Pleodorina</taxon>
    </lineage>
</organism>
<feature type="compositionally biased region" description="Basic and acidic residues" evidence="1">
    <location>
        <begin position="194"/>
        <end position="207"/>
    </location>
</feature>
<keyword evidence="3" id="KW-1185">Reference proteome</keyword>
<feature type="region of interest" description="Disordered" evidence="1">
    <location>
        <begin position="342"/>
        <end position="423"/>
    </location>
</feature>
<dbReference type="Proteomes" id="UP001165080">
    <property type="component" value="Unassembled WGS sequence"/>
</dbReference>
<sequence length="1412" mass="142786">MAVSRTQRQLCGGHRTTLVALLNRCSSALPRAQAAGQRCYAHSNRDRSLSAALVSEHQASKHKASAPRPPQRSTRGRPDASAPAAAELTAAIHACSCPAQLVDLYQRHGDQFTAIHAYVALNHLVDVTLSPDDLEEDDPNAAGDAASGQDGRLAQKQQHHNTQQLTGRLRVHQGQDFAQPPLHAEPAAAAASPQREEREQLDERRESNYAASTSDASASPSLRSSHSHRGKRHAAPPQAAADQLDPQGHPQPEPVERLTPDIEAFADIDAMAAAAAPQLPPPPRRMVVSMVSGLAAVLSHACHRLDGRGVAETARALSRLRYQHASLLGRLEQRALKLMAKGSMPGVSGSRGGGGSSKAAASAFGRKGKGKGWQAHRGDAGAADGSGSTSSSNSSNNGGSAVPAALGSGPQRQEHGRPQHGMGADDLYTMVAAFGAMGHRPSEAWRAAVVASTQPHLPAYAASRRGRLPLLLSSLGSFGGPPPPPEWLRAACVASLPRLAACPPRQLRALAAGLAAMRYHPGDPWVAEFLAVSERRMDDFSPWELVSTVASLAALRCSPGEPWMERFYACTAAMVGTAGGLTGRLASQLLSSLSQLNCRPAGEWLTLLLLGTRRSLAEASGEELTNVLSALARLRFRPPEPWLQHYFTASFQRLPFLMPDQACAAAVALAALGRRPQPLWLQELGCHMGRQLALMPGDRQAAALAALVDLGYRPSARWLEAYEKQSNGRLAETAPGELCSALAALAKVGFRPQASWLYAFILAVYSKLDTFDSAQLALVFDRLPALTPHGAWLDEIIQICATEAATRATQAQAQASQSQLQLQQQQEEEAHSHSQELSLHERQPHARPELLAPPQPQQQQLAQQQGQEAGTGAEVAIAEAVVFASAEDAPAAVAPATASQAELASATSGFAAAEEPVAVRSIAVDGAAAAATAVGVRSSDGIVVQGASGLGSGSAVPPLSAAQDTAASAPAEALTATIPIAAELVSAASDVLLMPAAPCGGGGSSSASRGTLLSGASSVGLLGDSGFGSPGLGADDDDDAAATAELLQRIPQGELLVVEPSAVALAALAQSSSSSGVDGNGASAVTANGSANGNGSSASRRSRRRGDGPGGGGGSGDGDGGSPSGGSWDDDLFADVGAAAAGGSGRTPDVGLLQRPRVGRAPAAAVLASVSAAAAAAIASGAAVAPSSPRGAHPAAVAATTAVSAATPSSVGLTGAADEPWSGSDRGVGFVAAPAAAAAPVPVTLQPKPRPLGAVTQPSAAPGSMAATAIEAPAVAAGAAQASLPGSPGGTGAGVAAEASKPLLPFGSAPQGVPMCPAAAAATAAAGAAAAAAADDSRVQYLDSASLSRLIGPPDGPPGPDFSGCQKRAKQGRAARGAGGAGPFQLGRIWNNDGDSSGGAGRIPGPLPSPSG</sequence>
<evidence type="ECO:0000313" key="3">
    <source>
        <dbReference type="Proteomes" id="UP001165080"/>
    </source>
</evidence>
<feature type="compositionally biased region" description="Low complexity" evidence="1">
    <location>
        <begin position="1072"/>
        <end position="1099"/>
    </location>
</feature>
<comment type="caution">
    <text evidence="2">The sequence shown here is derived from an EMBL/GenBank/DDBJ whole genome shotgun (WGS) entry which is preliminary data.</text>
</comment>
<accession>A0A9W6BJM3</accession>
<feature type="compositionally biased region" description="Low complexity" evidence="1">
    <location>
        <begin position="184"/>
        <end position="193"/>
    </location>
</feature>
<dbReference type="EMBL" id="BRXU01000007">
    <property type="protein sequence ID" value="GLC53208.1"/>
    <property type="molecule type" value="Genomic_DNA"/>
</dbReference>
<feature type="region of interest" description="Disordered" evidence="1">
    <location>
        <begin position="53"/>
        <end position="85"/>
    </location>
</feature>
<feature type="region of interest" description="Disordered" evidence="1">
    <location>
        <begin position="184"/>
        <end position="256"/>
    </location>
</feature>
<name>A0A9W6BJM3_9CHLO</name>
<feature type="compositionally biased region" description="Basic and acidic residues" evidence="1">
    <location>
        <begin position="828"/>
        <end position="848"/>
    </location>
</feature>
<feature type="region of interest" description="Disordered" evidence="1">
    <location>
        <begin position="1348"/>
        <end position="1412"/>
    </location>
</feature>
<feature type="compositionally biased region" description="Low complexity" evidence="1">
    <location>
        <begin position="380"/>
        <end position="401"/>
    </location>
</feature>
<evidence type="ECO:0000313" key="2">
    <source>
        <dbReference type="EMBL" id="GLC53208.1"/>
    </source>
</evidence>
<feature type="compositionally biased region" description="Gly residues" evidence="1">
    <location>
        <begin position="1108"/>
        <end position="1124"/>
    </location>
</feature>
<protein>
    <submittedName>
        <fullName evidence="2">Uncharacterized protein</fullName>
    </submittedName>
</protein>
<feature type="compositionally biased region" description="Low complexity" evidence="1">
    <location>
        <begin position="208"/>
        <end position="224"/>
    </location>
</feature>
<evidence type="ECO:0000256" key="1">
    <source>
        <dbReference type="SAM" id="MobiDB-lite"/>
    </source>
</evidence>